<accession>A0ABV0WN09</accession>
<comment type="caution">
    <text evidence="1">The sequence shown here is derived from an EMBL/GenBank/DDBJ whole genome shotgun (WGS) entry which is preliminary data.</text>
</comment>
<feature type="non-terminal residue" evidence="1">
    <location>
        <position position="1"/>
    </location>
</feature>
<organism evidence="1 2">
    <name type="scientific">Xenotaenia resolanae</name>
    <dbReference type="NCBI Taxonomy" id="208358"/>
    <lineage>
        <taxon>Eukaryota</taxon>
        <taxon>Metazoa</taxon>
        <taxon>Chordata</taxon>
        <taxon>Craniata</taxon>
        <taxon>Vertebrata</taxon>
        <taxon>Euteleostomi</taxon>
        <taxon>Actinopterygii</taxon>
        <taxon>Neopterygii</taxon>
        <taxon>Teleostei</taxon>
        <taxon>Neoteleostei</taxon>
        <taxon>Acanthomorphata</taxon>
        <taxon>Ovalentaria</taxon>
        <taxon>Atherinomorphae</taxon>
        <taxon>Cyprinodontiformes</taxon>
        <taxon>Goodeidae</taxon>
        <taxon>Xenotaenia</taxon>
    </lineage>
</organism>
<evidence type="ECO:0000313" key="1">
    <source>
        <dbReference type="EMBL" id="MEQ2270885.1"/>
    </source>
</evidence>
<evidence type="ECO:0000313" key="2">
    <source>
        <dbReference type="Proteomes" id="UP001444071"/>
    </source>
</evidence>
<reference evidence="1 2" key="1">
    <citation type="submission" date="2021-06" db="EMBL/GenBank/DDBJ databases">
        <authorList>
            <person name="Palmer J.M."/>
        </authorList>
    </citation>
    <scope>NUCLEOTIDE SEQUENCE [LARGE SCALE GENOMIC DNA]</scope>
    <source>
        <strain evidence="1 2">XR_2019</strain>
        <tissue evidence="1">Muscle</tissue>
    </source>
</reference>
<sequence>SPEVLFTNCLQDRRSDLLGDLQVDASLNPSPMSALSLFCRTESQSHAILPLVNTTASCRLTVYDDIPQLSLFTFEKHFTNDLFNSYTLHVFSIPPPIIHRERSRGVCHHLLCSEGSDAGVYVLLLCGRQQMEERGQSKETCVPDSQRNLEGPEFADDNITKTAPVILTTPTLISTYIPTLFQSSPQLLFSASPPPSQITRIWLYISSSKILH</sequence>
<keyword evidence="2" id="KW-1185">Reference proteome</keyword>
<protein>
    <submittedName>
        <fullName evidence="1">Uncharacterized protein</fullName>
    </submittedName>
</protein>
<proteinExistence type="predicted"/>
<dbReference type="EMBL" id="JAHRIM010060586">
    <property type="protein sequence ID" value="MEQ2270885.1"/>
    <property type="molecule type" value="Genomic_DNA"/>
</dbReference>
<name>A0ABV0WN09_9TELE</name>
<dbReference type="Proteomes" id="UP001444071">
    <property type="component" value="Unassembled WGS sequence"/>
</dbReference>
<gene>
    <name evidence="1" type="ORF">XENORESO_016181</name>
</gene>